<gene>
    <name evidence="3" type="ORF">S01H1_18514</name>
</gene>
<feature type="coiled-coil region" evidence="1">
    <location>
        <begin position="122"/>
        <end position="156"/>
    </location>
</feature>
<name>X0T1I0_9ZZZZ</name>
<comment type="caution">
    <text evidence="3">The sequence shown here is derived from an EMBL/GenBank/DDBJ whole genome shotgun (WGS) entry which is preliminary data.</text>
</comment>
<proteinExistence type="predicted"/>
<keyword evidence="1" id="KW-0175">Coiled coil</keyword>
<sequence>MNGLYKRALSIRRQEQLLNVIKRNGSASKAGLDIPEAESEEILSQIDHVVSKNKLTINEKTFSFKARKKGFGLPLVVNLIAVLVIVAGAFLFSYFFGLKEESIVTGDNGITSAEGRLIEKLKEESQAQIAEKEGEIAATREKLQEIAMERDRLESEMGQRISDREVELRTELQRELEAERARLAGEGRSREDIEELIREMESSRAAEYSRQLETFRQTTMQELQEKSDAIA</sequence>
<feature type="transmembrane region" description="Helical" evidence="2">
    <location>
        <begin position="75"/>
        <end position="96"/>
    </location>
</feature>
<keyword evidence="2" id="KW-1133">Transmembrane helix</keyword>
<evidence type="ECO:0000256" key="2">
    <source>
        <dbReference type="SAM" id="Phobius"/>
    </source>
</evidence>
<dbReference type="AlphaFoldDB" id="X0T1I0"/>
<keyword evidence="2" id="KW-0472">Membrane</keyword>
<reference evidence="3" key="1">
    <citation type="journal article" date="2014" name="Front. Microbiol.">
        <title>High frequency of phylogenetically diverse reductive dehalogenase-homologous genes in deep subseafloor sedimentary metagenomes.</title>
        <authorList>
            <person name="Kawai M."/>
            <person name="Futagami T."/>
            <person name="Toyoda A."/>
            <person name="Takaki Y."/>
            <person name="Nishi S."/>
            <person name="Hori S."/>
            <person name="Arai W."/>
            <person name="Tsubouchi T."/>
            <person name="Morono Y."/>
            <person name="Uchiyama I."/>
            <person name="Ito T."/>
            <person name="Fujiyama A."/>
            <person name="Inagaki F."/>
            <person name="Takami H."/>
        </authorList>
    </citation>
    <scope>NUCLEOTIDE SEQUENCE</scope>
    <source>
        <strain evidence="3">Expedition CK06-06</strain>
    </source>
</reference>
<protein>
    <submittedName>
        <fullName evidence="3">Uncharacterized protein</fullName>
    </submittedName>
</protein>
<evidence type="ECO:0000256" key="1">
    <source>
        <dbReference type="SAM" id="Coils"/>
    </source>
</evidence>
<evidence type="ECO:0000313" key="3">
    <source>
        <dbReference type="EMBL" id="GAF81216.1"/>
    </source>
</evidence>
<accession>X0T1I0</accession>
<feature type="non-terminal residue" evidence="3">
    <location>
        <position position="231"/>
    </location>
</feature>
<keyword evidence="2" id="KW-0812">Transmembrane</keyword>
<dbReference type="EMBL" id="BARS01009904">
    <property type="protein sequence ID" value="GAF81216.1"/>
    <property type="molecule type" value="Genomic_DNA"/>
</dbReference>
<organism evidence="3">
    <name type="scientific">marine sediment metagenome</name>
    <dbReference type="NCBI Taxonomy" id="412755"/>
    <lineage>
        <taxon>unclassified sequences</taxon>
        <taxon>metagenomes</taxon>
        <taxon>ecological metagenomes</taxon>
    </lineage>
</organism>